<name>A0A1M5DVP6_9RHOB</name>
<dbReference type="UniPathway" id="UPA00214"/>
<dbReference type="GO" id="GO:0005829">
    <property type="term" value="C:cytosol"/>
    <property type="evidence" value="ECO:0007669"/>
    <property type="project" value="TreeGrafter"/>
</dbReference>
<dbReference type="RefSeq" id="WP_073146023.1">
    <property type="nucleotide sequence ID" value="NZ_FQUV01000010.1"/>
</dbReference>
<feature type="domain" description="NAD-dependent epimerase/dehydratase" evidence="11">
    <location>
        <begin position="5"/>
        <end position="262"/>
    </location>
</feature>
<reference evidence="13" key="1">
    <citation type="submission" date="2016-11" db="EMBL/GenBank/DDBJ databases">
        <authorList>
            <person name="Varghese N."/>
            <person name="Submissions S."/>
        </authorList>
    </citation>
    <scope>NUCLEOTIDE SEQUENCE [LARGE SCALE GENOMIC DNA]</scope>
    <source>
        <strain evidence="13">DSM 100566</strain>
    </source>
</reference>
<comment type="cofactor">
    <cofactor evidence="2 10">
        <name>NAD(+)</name>
        <dbReference type="ChEBI" id="CHEBI:57540"/>
    </cofactor>
</comment>
<dbReference type="NCBIfam" id="TIGR01179">
    <property type="entry name" value="galE"/>
    <property type="match status" value="1"/>
</dbReference>
<dbReference type="Gene3D" id="3.90.25.10">
    <property type="entry name" value="UDP-galactose 4-epimerase, domain 1"/>
    <property type="match status" value="1"/>
</dbReference>
<comment type="pathway">
    <text evidence="3 10">Carbohydrate metabolism; galactose metabolism.</text>
</comment>
<keyword evidence="7 10" id="KW-0520">NAD</keyword>
<sequence>MSKHILLTGGAGFIGSHTYVALIEAGYSVTILDNFENAHSDVADRLERITGAPVSVIKADVRDAAAMKSVLNAGFDAVVHFAALKSVPDGETDPASYYRSNCAGLMNTVEAMRQADVRRIVFSSSAAVYGSADAMPISEATAVAPENTYARTKAFGEEYLQAIAHAHPDFRIGLLRYFNPVGAHSSGLIGEDPSQPPGNLVPVIARVATGDMPSLKIFGDDYSTPDGTGIRDYIHVEDLARGHVLSLNALFERDESHLVNLGTGRGYSVLEVIATYKTVSNRDIPFEIAPRRVGDPAISYADVTRARELLGFEAQHDLRSMCASNWAFAAQSKALS</sequence>
<keyword evidence="8" id="KW-0299">Galactose metabolism</keyword>
<evidence type="ECO:0000256" key="4">
    <source>
        <dbReference type="ARBA" id="ARBA00007637"/>
    </source>
</evidence>
<accession>A0A1M5DVP6</accession>
<dbReference type="OrthoDB" id="9801785at2"/>
<evidence type="ECO:0000313" key="13">
    <source>
        <dbReference type="Proteomes" id="UP000184144"/>
    </source>
</evidence>
<comment type="catalytic activity">
    <reaction evidence="1 10">
        <text>UDP-alpha-D-glucose = UDP-alpha-D-galactose</text>
        <dbReference type="Rhea" id="RHEA:22168"/>
        <dbReference type="ChEBI" id="CHEBI:58885"/>
        <dbReference type="ChEBI" id="CHEBI:66914"/>
        <dbReference type="EC" id="5.1.3.2"/>
    </reaction>
</comment>
<evidence type="ECO:0000313" key="12">
    <source>
        <dbReference type="EMBL" id="SHF70996.1"/>
    </source>
</evidence>
<keyword evidence="9 10" id="KW-0413">Isomerase</keyword>
<protein>
    <recommendedName>
        <fullName evidence="6 10">UDP-glucose 4-epimerase</fullName>
        <ecNumber evidence="5 10">5.1.3.2</ecNumber>
    </recommendedName>
</protein>
<dbReference type="Proteomes" id="UP000184144">
    <property type="component" value="Unassembled WGS sequence"/>
</dbReference>
<keyword evidence="10" id="KW-0119">Carbohydrate metabolism</keyword>
<dbReference type="AlphaFoldDB" id="A0A1M5DVP6"/>
<dbReference type="InterPro" id="IPR001509">
    <property type="entry name" value="Epimerase_deHydtase"/>
</dbReference>
<proteinExistence type="inferred from homology"/>
<dbReference type="InterPro" id="IPR036291">
    <property type="entry name" value="NAD(P)-bd_dom_sf"/>
</dbReference>
<keyword evidence="13" id="KW-1185">Reference proteome</keyword>
<evidence type="ECO:0000256" key="7">
    <source>
        <dbReference type="ARBA" id="ARBA00023027"/>
    </source>
</evidence>
<dbReference type="InterPro" id="IPR005886">
    <property type="entry name" value="UDP_G4E"/>
</dbReference>
<evidence type="ECO:0000256" key="5">
    <source>
        <dbReference type="ARBA" id="ARBA00013189"/>
    </source>
</evidence>
<evidence type="ECO:0000256" key="8">
    <source>
        <dbReference type="ARBA" id="ARBA00023144"/>
    </source>
</evidence>
<dbReference type="Pfam" id="PF01370">
    <property type="entry name" value="Epimerase"/>
    <property type="match status" value="1"/>
</dbReference>
<dbReference type="GO" id="GO:0003978">
    <property type="term" value="F:UDP-glucose 4-epimerase activity"/>
    <property type="evidence" value="ECO:0007669"/>
    <property type="project" value="UniProtKB-UniRule"/>
</dbReference>
<organism evidence="12 13">
    <name type="scientific">Litoreibacter ascidiaceicola</name>
    <dbReference type="NCBI Taxonomy" id="1486859"/>
    <lineage>
        <taxon>Bacteria</taxon>
        <taxon>Pseudomonadati</taxon>
        <taxon>Pseudomonadota</taxon>
        <taxon>Alphaproteobacteria</taxon>
        <taxon>Rhodobacterales</taxon>
        <taxon>Roseobacteraceae</taxon>
        <taxon>Litoreibacter</taxon>
    </lineage>
</organism>
<evidence type="ECO:0000256" key="2">
    <source>
        <dbReference type="ARBA" id="ARBA00001911"/>
    </source>
</evidence>
<evidence type="ECO:0000256" key="3">
    <source>
        <dbReference type="ARBA" id="ARBA00004947"/>
    </source>
</evidence>
<dbReference type="PANTHER" id="PTHR43725">
    <property type="entry name" value="UDP-GLUCOSE 4-EPIMERASE"/>
    <property type="match status" value="1"/>
</dbReference>
<evidence type="ECO:0000256" key="6">
    <source>
        <dbReference type="ARBA" id="ARBA00018569"/>
    </source>
</evidence>
<dbReference type="SUPFAM" id="SSF51735">
    <property type="entry name" value="NAD(P)-binding Rossmann-fold domains"/>
    <property type="match status" value="1"/>
</dbReference>
<dbReference type="CDD" id="cd05247">
    <property type="entry name" value="UDP_G4E_1_SDR_e"/>
    <property type="match status" value="1"/>
</dbReference>
<dbReference type="STRING" id="1486859.SAMN05444273_11045"/>
<comment type="subunit">
    <text evidence="10">Homodimer.</text>
</comment>
<dbReference type="PANTHER" id="PTHR43725:SF47">
    <property type="entry name" value="UDP-GLUCOSE 4-EPIMERASE"/>
    <property type="match status" value="1"/>
</dbReference>
<evidence type="ECO:0000259" key="11">
    <source>
        <dbReference type="Pfam" id="PF01370"/>
    </source>
</evidence>
<dbReference type="EC" id="5.1.3.2" evidence="5 10"/>
<evidence type="ECO:0000256" key="9">
    <source>
        <dbReference type="ARBA" id="ARBA00023235"/>
    </source>
</evidence>
<dbReference type="GO" id="GO:0006012">
    <property type="term" value="P:galactose metabolic process"/>
    <property type="evidence" value="ECO:0007669"/>
    <property type="project" value="UniProtKB-UniPathway"/>
</dbReference>
<dbReference type="Gene3D" id="3.40.50.720">
    <property type="entry name" value="NAD(P)-binding Rossmann-like Domain"/>
    <property type="match status" value="1"/>
</dbReference>
<gene>
    <name evidence="12" type="ORF">SAMN05444273_11045</name>
</gene>
<comment type="similarity">
    <text evidence="4 10">Belongs to the NAD(P)-dependent epimerase/dehydratase family.</text>
</comment>
<evidence type="ECO:0000256" key="1">
    <source>
        <dbReference type="ARBA" id="ARBA00000083"/>
    </source>
</evidence>
<dbReference type="EMBL" id="FQUV01000010">
    <property type="protein sequence ID" value="SHF70996.1"/>
    <property type="molecule type" value="Genomic_DNA"/>
</dbReference>
<evidence type="ECO:0000256" key="10">
    <source>
        <dbReference type="RuleBase" id="RU366046"/>
    </source>
</evidence>